<accession>A0A7W7QWK2</accession>
<gene>
    <name evidence="10" type="ORF">FHS44_007605</name>
</gene>
<evidence type="ECO:0000256" key="3">
    <source>
        <dbReference type="ARBA" id="ARBA00022490"/>
    </source>
</evidence>
<dbReference type="CDD" id="cd10148">
    <property type="entry name" value="CsoR-like_DUF156"/>
    <property type="match status" value="1"/>
</dbReference>
<dbReference type="PANTHER" id="PTHR33677">
    <property type="entry name" value="TRANSCRIPTIONAL REPRESSOR FRMR-RELATED"/>
    <property type="match status" value="1"/>
</dbReference>
<comment type="caution">
    <text evidence="10">The sequence shown here is derived from an EMBL/GenBank/DDBJ whole genome shotgun (WGS) entry which is preliminary data.</text>
</comment>
<keyword evidence="6" id="KW-0186">Copper</keyword>
<dbReference type="InterPro" id="IPR038390">
    <property type="entry name" value="Metal_Tscrpt_repr_sf"/>
</dbReference>
<dbReference type="GO" id="GO:0000976">
    <property type="term" value="F:transcription cis-regulatory region binding"/>
    <property type="evidence" value="ECO:0007669"/>
    <property type="project" value="UniProtKB-ARBA"/>
</dbReference>
<protein>
    <submittedName>
        <fullName evidence="10">DNA-binding FrmR family transcriptional regulator</fullName>
    </submittedName>
</protein>
<keyword evidence="11" id="KW-1185">Reference proteome</keyword>
<dbReference type="FunFam" id="1.20.58.1000:FF:000003">
    <property type="entry name" value="CopY family transcriptional regulator"/>
    <property type="match status" value="1"/>
</dbReference>
<dbReference type="PANTHER" id="PTHR33677:SF3">
    <property type="entry name" value="COPPER-SENSING TRANSCRIPTIONAL REPRESSOR RICR"/>
    <property type="match status" value="1"/>
</dbReference>
<dbReference type="EMBL" id="JACHJP010000013">
    <property type="protein sequence ID" value="MBB4920456.1"/>
    <property type="molecule type" value="Genomic_DNA"/>
</dbReference>
<comment type="similarity">
    <text evidence="2">Belongs to the CsoR family.</text>
</comment>
<evidence type="ECO:0000256" key="7">
    <source>
        <dbReference type="ARBA" id="ARBA00023015"/>
    </source>
</evidence>
<keyword evidence="5" id="KW-0479">Metal-binding</keyword>
<evidence type="ECO:0000256" key="5">
    <source>
        <dbReference type="ARBA" id="ARBA00022723"/>
    </source>
</evidence>
<keyword evidence="8 10" id="KW-0238">DNA-binding</keyword>
<dbReference type="AlphaFoldDB" id="A0A7W7QWK2"/>
<dbReference type="Proteomes" id="UP000552644">
    <property type="component" value="Unassembled WGS sequence"/>
</dbReference>
<keyword evidence="7" id="KW-0805">Transcription regulation</keyword>
<evidence type="ECO:0000256" key="8">
    <source>
        <dbReference type="ARBA" id="ARBA00023125"/>
    </source>
</evidence>
<dbReference type="GO" id="GO:0032993">
    <property type="term" value="C:protein-DNA complex"/>
    <property type="evidence" value="ECO:0007669"/>
    <property type="project" value="UniProtKB-ARBA"/>
</dbReference>
<evidence type="ECO:0000313" key="10">
    <source>
        <dbReference type="EMBL" id="MBB4920456.1"/>
    </source>
</evidence>
<keyword evidence="4" id="KW-0678">Repressor</keyword>
<dbReference type="GO" id="GO:0005737">
    <property type="term" value="C:cytoplasm"/>
    <property type="evidence" value="ECO:0007669"/>
    <property type="project" value="UniProtKB-SubCell"/>
</dbReference>
<dbReference type="GO" id="GO:0001217">
    <property type="term" value="F:DNA-binding transcription repressor activity"/>
    <property type="evidence" value="ECO:0007669"/>
    <property type="project" value="UniProtKB-ARBA"/>
</dbReference>
<dbReference type="Pfam" id="PF02583">
    <property type="entry name" value="Trns_repr_metal"/>
    <property type="match status" value="1"/>
</dbReference>
<dbReference type="Gene3D" id="1.20.58.1000">
    <property type="entry name" value="Metal-sensitive repressor, helix protomer"/>
    <property type="match status" value="1"/>
</dbReference>
<keyword evidence="3" id="KW-0963">Cytoplasm</keyword>
<evidence type="ECO:0000256" key="4">
    <source>
        <dbReference type="ARBA" id="ARBA00022491"/>
    </source>
</evidence>
<evidence type="ECO:0000256" key="2">
    <source>
        <dbReference type="ARBA" id="ARBA00005428"/>
    </source>
</evidence>
<dbReference type="GO" id="GO:0046872">
    <property type="term" value="F:metal ion binding"/>
    <property type="evidence" value="ECO:0007669"/>
    <property type="project" value="UniProtKB-KW"/>
</dbReference>
<proteinExistence type="inferred from homology"/>
<organism evidence="10 11">
    <name type="scientific">Streptosporangium saharense</name>
    <dbReference type="NCBI Taxonomy" id="1706840"/>
    <lineage>
        <taxon>Bacteria</taxon>
        <taxon>Bacillati</taxon>
        <taxon>Actinomycetota</taxon>
        <taxon>Actinomycetes</taxon>
        <taxon>Streptosporangiales</taxon>
        <taxon>Streptosporangiaceae</taxon>
        <taxon>Streptosporangium</taxon>
    </lineage>
</organism>
<keyword evidence="9" id="KW-0804">Transcription</keyword>
<evidence type="ECO:0000256" key="9">
    <source>
        <dbReference type="ARBA" id="ARBA00023163"/>
    </source>
</evidence>
<reference evidence="10 11" key="1">
    <citation type="submission" date="2020-08" db="EMBL/GenBank/DDBJ databases">
        <title>Genomic Encyclopedia of Type Strains, Phase III (KMG-III): the genomes of soil and plant-associated and newly described type strains.</title>
        <authorList>
            <person name="Whitman W."/>
        </authorList>
    </citation>
    <scope>NUCLEOTIDE SEQUENCE [LARGE SCALE GENOMIC DNA]</scope>
    <source>
        <strain evidence="10 11">CECT 8840</strain>
    </source>
</reference>
<dbReference type="InterPro" id="IPR003735">
    <property type="entry name" value="Metal_Tscrpt_repr"/>
</dbReference>
<name>A0A7W7QWK2_9ACTN</name>
<dbReference type="RefSeq" id="WP_184724643.1">
    <property type="nucleotide sequence ID" value="NZ_JACHJP010000013.1"/>
</dbReference>
<comment type="subcellular location">
    <subcellularLocation>
        <location evidence="1">Cytoplasm</location>
    </subcellularLocation>
</comment>
<evidence type="ECO:0000256" key="6">
    <source>
        <dbReference type="ARBA" id="ARBA00023008"/>
    </source>
</evidence>
<evidence type="ECO:0000256" key="1">
    <source>
        <dbReference type="ARBA" id="ARBA00004496"/>
    </source>
</evidence>
<sequence length="93" mass="10037">MHGYSGDKQAYLTRLRRVEGQIRGLQRMVDEDAYCIDVLTQVSAATRALQAVALGLLEDHISHCVADAVSSGGPEAQEKIKEASAAIARLVRS</sequence>
<evidence type="ECO:0000313" key="11">
    <source>
        <dbReference type="Proteomes" id="UP000552644"/>
    </source>
</evidence>